<accession>A0ABU3A169</accession>
<organism evidence="1 2">
    <name type="scientific">Thalassotalea castellviae</name>
    <dbReference type="NCBI Taxonomy" id="3075612"/>
    <lineage>
        <taxon>Bacteria</taxon>
        <taxon>Pseudomonadati</taxon>
        <taxon>Pseudomonadota</taxon>
        <taxon>Gammaproteobacteria</taxon>
        <taxon>Alteromonadales</taxon>
        <taxon>Colwelliaceae</taxon>
        <taxon>Thalassotalea</taxon>
    </lineage>
</organism>
<gene>
    <name evidence="1" type="ORF">RM573_09965</name>
</gene>
<dbReference type="Proteomes" id="UP001266357">
    <property type="component" value="Unassembled WGS sequence"/>
</dbReference>
<comment type="caution">
    <text evidence="1">The sequence shown here is derived from an EMBL/GenBank/DDBJ whole genome shotgun (WGS) entry which is preliminary data.</text>
</comment>
<reference evidence="1 2" key="1">
    <citation type="submission" date="2023-09" db="EMBL/GenBank/DDBJ databases">
        <authorList>
            <person name="Rey-Velasco X."/>
        </authorList>
    </citation>
    <scope>NUCLEOTIDE SEQUENCE [LARGE SCALE GENOMIC DNA]</scope>
    <source>
        <strain evidence="1 2">W431</strain>
    </source>
</reference>
<keyword evidence="2" id="KW-1185">Reference proteome</keyword>
<proteinExistence type="predicted"/>
<sequence>MTEQVDNTVCPLCQANNQCGVNAAEPCWCTKEKVPAELIEQVSDEYVNKSCICKACIEKFNLATANIKEVK</sequence>
<evidence type="ECO:0000313" key="1">
    <source>
        <dbReference type="EMBL" id="MDT0603919.1"/>
    </source>
</evidence>
<name>A0ABU3A169_9GAMM</name>
<evidence type="ECO:0000313" key="2">
    <source>
        <dbReference type="Proteomes" id="UP001266357"/>
    </source>
</evidence>
<dbReference type="EMBL" id="JAVRIF010000004">
    <property type="protein sequence ID" value="MDT0603919.1"/>
    <property type="molecule type" value="Genomic_DNA"/>
</dbReference>
<protein>
    <submittedName>
        <fullName evidence="1">Cysteine-rich CWC family protein</fullName>
    </submittedName>
</protein>
<dbReference type="Pfam" id="PF14375">
    <property type="entry name" value="Cys_rich_CWC"/>
    <property type="match status" value="1"/>
</dbReference>
<dbReference type="InterPro" id="IPR032720">
    <property type="entry name" value="Cys_rich_CWC"/>
</dbReference>
<dbReference type="RefSeq" id="WP_311581106.1">
    <property type="nucleotide sequence ID" value="NZ_JAVRIF010000004.1"/>
</dbReference>